<dbReference type="SUPFAM" id="SSF56112">
    <property type="entry name" value="Protein kinase-like (PK-like)"/>
    <property type="match status" value="1"/>
</dbReference>
<evidence type="ECO:0000313" key="5">
    <source>
        <dbReference type="Proteomes" id="UP000761534"/>
    </source>
</evidence>
<gene>
    <name evidence="4" type="ORF">TRICI_001781</name>
</gene>
<dbReference type="OrthoDB" id="10267235at2759"/>
<dbReference type="GO" id="GO:0004305">
    <property type="term" value="F:ethanolamine kinase activity"/>
    <property type="evidence" value="ECO:0007669"/>
    <property type="project" value="UniProtKB-EC"/>
</dbReference>
<dbReference type="PANTHER" id="PTHR22603:SF66">
    <property type="entry name" value="ETHANOLAMINE KINASE"/>
    <property type="match status" value="1"/>
</dbReference>
<dbReference type="Gene3D" id="3.90.1200.10">
    <property type="match status" value="1"/>
</dbReference>
<comment type="pathway">
    <text evidence="1">Phospholipid metabolism; phosphatidylethanolamine biosynthesis; phosphatidylethanolamine from ethanolamine: step 1/3.</text>
</comment>
<evidence type="ECO:0000256" key="2">
    <source>
        <dbReference type="ARBA" id="ARBA00038211"/>
    </source>
</evidence>
<keyword evidence="5" id="KW-1185">Reference proteome</keyword>
<evidence type="ECO:0000256" key="3">
    <source>
        <dbReference type="ARBA" id="ARBA00038874"/>
    </source>
</evidence>
<protein>
    <recommendedName>
        <fullName evidence="3">ethanolamine kinase</fullName>
        <ecNumber evidence="3">2.7.1.82</ecNumber>
    </recommendedName>
</protein>
<sequence length="378" mass="43365">MYPPSEPVSVDRSLDLSNGYDSLTRFLEKSLLGNPTNLELTPLTGGTTNTLLKGVDKKRQVSFLIRTYGSGTESIINRDREYATHLHLLENKLAPALYARFQNALIYGYIPGKPLHYTEMSNESLIPSIANRLAQWHTVLNPKRIEDSIREMSSPEIKFSLNLWQTLEEWIKVLPDGILGVSKAELRAEVAWFKENFGDKGGPTVVSHCDLLSGNIIVPDSLDLTNTDVGDLSYPSSNFNVKEYSPSELVTFIDYEYTVPAPRAFDLANHFSEWQGFDCRTDLIPEPSTKNIKLRYWCFHYLAASHHFSHTDMADVETEIDNLIAQVQAWWGMPGFYWSIWGCIQSQISDIDFDYKSYCRNRIAEYFEWKKNYPHNYD</sequence>
<dbReference type="Pfam" id="PF01633">
    <property type="entry name" value="Choline_kinase"/>
    <property type="match status" value="1"/>
</dbReference>
<dbReference type="PANTHER" id="PTHR22603">
    <property type="entry name" value="CHOLINE/ETHANOALAMINE KINASE"/>
    <property type="match status" value="1"/>
</dbReference>
<dbReference type="InterPro" id="IPR011009">
    <property type="entry name" value="Kinase-like_dom_sf"/>
</dbReference>
<reference evidence="4" key="1">
    <citation type="journal article" date="2019" name="G3 (Bethesda)">
        <title>Genome Assemblies of Two Rare Opportunistic Yeast Pathogens: Diutina rugosa (syn. Candida rugosa) and Trichomonascus ciferrii (syn. Candida ciferrii).</title>
        <authorList>
            <person name="Mixao V."/>
            <person name="Saus E."/>
            <person name="Hansen A.P."/>
            <person name="Lass-Florl C."/>
            <person name="Gabaldon T."/>
        </authorList>
    </citation>
    <scope>NUCLEOTIDE SEQUENCE</scope>
    <source>
        <strain evidence="4">CBS 4856</strain>
    </source>
</reference>
<dbReference type="AlphaFoldDB" id="A0A642V892"/>
<proteinExistence type="inferred from homology"/>
<evidence type="ECO:0000313" key="4">
    <source>
        <dbReference type="EMBL" id="KAA8916058.1"/>
    </source>
</evidence>
<accession>A0A642V892</accession>
<dbReference type="EC" id="2.7.1.82" evidence="3"/>
<name>A0A642V892_9ASCO</name>
<dbReference type="EMBL" id="SWFS01000125">
    <property type="protein sequence ID" value="KAA8916058.1"/>
    <property type="molecule type" value="Genomic_DNA"/>
</dbReference>
<dbReference type="GO" id="GO:0005737">
    <property type="term" value="C:cytoplasm"/>
    <property type="evidence" value="ECO:0007669"/>
    <property type="project" value="TreeGrafter"/>
</dbReference>
<dbReference type="Proteomes" id="UP000761534">
    <property type="component" value="Unassembled WGS sequence"/>
</dbReference>
<dbReference type="GO" id="GO:0006646">
    <property type="term" value="P:phosphatidylethanolamine biosynthetic process"/>
    <property type="evidence" value="ECO:0007669"/>
    <property type="project" value="TreeGrafter"/>
</dbReference>
<evidence type="ECO:0000256" key="1">
    <source>
        <dbReference type="ARBA" id="ARBA00037883"/>
    </source>
</evidence>
<dbReference type="VEuPathDB" id="FungiDB:TRICI_001781"/>
<comment type="similarity">
    <text evidence="2">Belongs to the choline/ethanolamine kinase family.</text>
</comment>
<comment type="caution">
    <text evidence="4">The sequence shown here is derived from an EMBL/GenBank/DDBJ whole genome shotgun (WGS) entry which is preliminary data.</text>
</comment>
<organism evidence="4 5">
    <name type="scientific">Trichomonascus ciferrii</name>
    <dbReference type="NCBI Taxonomy" id="44093"/>
    <lineage>
        <taxon>Eukaryota</taxon>
        <taxon>Fungi</taxon>
        <taxon>Dikarya</taxon>
        <taxon>Ascomycota</taxon>
        <taxon>Saccharomycotina</taxon>
        <taxon>Dipodascomycetes</taxon>
        <taxon>Dipodascales</taxon>
        <taxon>Trichomonascaceae</taxon>
        <taxon>Trichomonascus</taxon>
        <taxon>Trichomonascus ciferrii complex</taxon>
    </lineage>
</organism>
<dbReference type="CDD" id="cd05157">
    <property type="entry name" value="ETNK_euk"/>
    <property type="match status" value="1"/>
</dbReference>